<comment type="caution">
    <text evidence="2">The sequence shown here is derived from an EMBL/GenBank/DDBJ whole genome shotgun (WGS) entry which is preliminary data.</text>
</comment>
<dbReference type="Proteomes" id="UP000050277">
    <property type="component" value="Unassembled WGS sequence"/>
</dbReference>
<dbReference type="Gene3D" id="2.60.40.2810">
    <property type="match status" value="1"/>
</dbReference>
<dbReference type="OrthoDB" id="134503at2"/>
<dbReference type="PANTHER" id="PTHR34720">
    <property type="entry name" value="MICROCYSTIN DEPENDENT PROTEIN"/>
    <property type="match status" value="1"/>
</dbReference>
<evidence type="ECO:0000256" key="1">
    <source>
        <dbReference type="SAM" id="SignalP"/>
    </source>
</evidence>
<dbReference type="STRING" id="70996.SE18_20705"/>
<keyword evidence="1" id="KW-0732">Signal</keyword>
<reference evidence="2 3" key="1">
    <citation type="submission" date="2015-07" db="EMBL/GenBank/DDBJ databases">
        <title>Whole genome sequence of Herpetosiphon geysericola DSM 7119.</title>
        <authorList>
            <person name="Hemp J."/>
            <person name="Ward L.M."/>
            <person name="Pace L.A."/>
            <person name="Fischer W.W."/>
        </authorList>
    </citation>
    <scope>NUCLEOTIDE SEQUENCE [LARGE SCALE GENOMIC DNA]</scope>
    <source>
        <strain evidence="2 3">DSM 7119</strain>
    </source>
</reference>
<gene>
    <name evidence="2" type="ORF">SE18_20705</name>
</gene>
<feature type="signal peptide" evidence="1">
    <location>
        <begin position="1"/>
        <end position="24"/>
    </location>
</feature>
<sequence length="1060" mass="114760">MSKLQKMASLCILIVLGLSISHQAPGPVAAVAPQQPMSPGSWSQAFAGPIKNDAGYTPLRPVEWNGTLYAGIISTAVNTYDSGVGYWNGQQWLKLDGVSGQVDSLAVHQNRLYVAGRLTLGAKNISLAAWDGQFWTAIAYPFSTINIFQLLSHDNQLYVGGYSEQVAGQASGLLFRWDGTQWHRAAEGIFGAVLTMLSRPDGLYLGGSFILNGEKTGLLHWNGSQWGRVGAGVYGNVIDLEWANNQLYVSGKFTSTVQPPIKNIATWNGTNWNPIGRGISDSIHSMAFIDGELYALAKSNNFHLLHWDTTQWNTLSNFSPANFYISWQRYPDAVLLNYNQTLYAFGPLASNQALPNSTQYTQVDSVMRWNGERWESPTPNGIAAYKAVITTAGEDLYAASDRMYWGTASSTLAHLNFNNQWQSLIASGNQSSIYNVAALQKYQQSLFSIYNGQLYQAGSNTWDQVSNAYVKSLAQANNLLYVAGDFEQFNGVNAHNLVTWNGTQWQALNTPVTFNEVTVVEADANFVYISDGSQLARWNGTQWTTLATNVVNIGEIEPSADGVYIAGTFSSVAGVSAPKIAYWNGTTWSSLASVLDGGISDLEMGVDGLYVAGGFRGLTNGIVSPGILRWDGSAWHGLAGGVQHDLTSGQQGGVIQLAPTPTRMLMYGYFNWVGNQYESAMIAAWEYGNAPLIRAKADYAITYRPQPVTVNVLANDWSDQPSQLQLVSVTPSSNGTAVISGTQLVYTPATEFQGTATLTYTVRDPLNAVTATAQLRVQVWNHFPTLVDQERQVRPFVETVLDPLSGLVDLNGDLLTITHASVVSGSVTIVNNQVRYMPPNQQYFGDMLTYTVSDGHGGQQTARIKLLSTESSVIVVNDNASTYRPQAVSIDVLANDWAVNNAPLQLVSVSSPAHGTATISGNQLHYQPSPSFQGVVSVQYTVRNMSYGTTASGVVQINILNHVPTVAPLTLTVAPNSTTLIDGLAQANDLNGDPLTITSASVNRGSVQVMNNQLRYSAPNSTPFTATITYSVDDGYGGVVQGTISINNARYQLFLPYTSK</sequence>
<proteinExistence type="predicted"/>
<dbReference type="Pfam" id="PF17963">
    <property type="entry name" value="Big_9"/>
    <property type="match status" value="4"/>
</dbReference>
<dbReference type="EMBL" id="LGKP01000034">
    <property type="protein sequence ID" value="KPL81706.1"/>
    <property type="molecule type" value="Genomic_DNA"/>
</dbReference>
<accession>A0A0N8GPS4</accession>
<evidence type="ECO:0000313" key="2">
    <source>
        <dbReference type="EMBL" id="KPL81706.1"/>
    </source>
</evidence>
<feature type="chain" id="PRO_5006025832" description="Cadherin-like domain-containing protein" evidence="1">
    <location>
        <begin position="25"/>
        <end position="1060"/>
    </location>
</feature>
<dbReference type="SUPFAM" id="SSF69322">
    <property type="entry name" value="Tricorn protease domain 2"/>
    <property type="match status" value="1"/>
</dbReference>
<organism evidence="2 3">
    <name type="scientific">Herpetosiphon geysericola</name>
    <dbReference type="NCBI Taxonomy" id="70996"/>
    <lineage>
        <taxon>Bacteria</taxon>
        <taxon>Bacillati</taxon>
        <taxon>Chloroflexota</taxon>
        <taxon>Chloroflexia</taxon>
        <taxon>Herpetosiphonales</taxon>
        <taxon>Herpetosiphonaceae</taxon>
        <taxon>Herpetosiphon</taxon>
    </lineage>
</organism>
<evidence type="ECO:0000313" key="3">
    <source>
        <dbReference type="Proteomes" id="UP000050277"/>
    </source>
</evidence>
<dbReference type="AlphaFoldDB" id="A0A0N8GPS4"/>
<keyword evidence="3" id="KW-1185">Reference proteome</keyword>
<dbReference type="Gene3D" id="2.60.40.3440">
    <property type="match status" value="2"/>
</dbReference>
<dbReference type="RefSeq" id="WP_054536371.1">
    <property type="nucleotide sequence ID" value="NZ_LGKP01000034.1"/>
</dbReference>
<protein>
    <recommendedName>
        <fullName evidence="4">Cadherin-like domain-containing protein</fullName>
    </recommendedName>
</protein>
<dbReference type="NCBIfam" id="NF012211">
    <property type="entry name" value="tand_rpt_95"/>
    <property type="match status" value="2"/>
</dbReference>
<dbReference type="PANTHER" id="PTHR34720:SF9">
    <property type="entry name" value="BLR4714 PROTEIN"/>
    <property type="match status" value="1"/>
</dbReference>
<name>A0A0N8GPS4_9CHLR</name>
<evidence type="ECO:0008006" key="4">
    <source>
        <dbReference type="Google" id="ProtNLM"/>
    </source>
</evidence>